<dbReference type="STRING" id="1210063.GCA_001612665_01389"/>
<feature type="domain" description="HTH marR-type" evidence="1">
    <location>
        <begin position="34"/>
        <end position="132"/>
    </location>
</feature>
<dbReference type="InterPro" id="IPR036390">
    <property type="entry name" value="WH_DNA-bd_sf"/>
</dbReference>
<protein>
    <submittedName>
        <fullName evidence="2">DNA-binding MarR family transcriptional regulator</fullName>
    </submittedName>
</protein>
<dbReference type="OrthoDB" id="162531at2"/>
<sequence length="160" mass="16970">MATASAGRSETARTIAAGMRRYGAASARLEQVAADEAGLTLSTCEANFVHLLQLHGPLTAGLLGQLTEGTSSATTTGVIDRLENAGYVERTRSTTDRRKVIVSLRDERFESDDAIREQRLAGVLTEFDDAQLTVIADFLTRLADAESTAATPAGFTPPPS</sequence>
<dbReference type="PANTHER" id="PTHR33164:SF106">
    <property type="entry name" value="TRANSCRIPTIONAL REGULATORY PROTEIN"/>
    <property type="match status" value="1"/>
</dbReference>
<dbReference type="GO" id="GO:0003700">
    <property type="term" value="F:DNA-binding transcription factor activity"/>
    <property type="evidence" value="ECO:0007669"/>
    <property type="project" value="InterPro"/>
</dbReference>
<gene>
    <name evidence="2" type="ORF">DFR71_3732</name>
</gene>
<dbReference type="RefSeq" id="WP_084472408.1">
    <property type="nucleotide sequence ID" value="NZ_SMFR01000002.1"/>
</dbReference>
<evidence type="ECO:0000313" key="3">
    <source>
        <dbReference type="Proteomes" id="UP000294856"/>
    </source>
</evidence>
<dbReference type="InterPro" id="IPR036388">
    <property type="entry name" value="WH-like_DNA-bd_sf"/>
</dbReference>
<accession>A0A4V6NCQ9</accession>
<keyword evidence="3" id="KW-1185">Reference proteome</keyword>
<keyword evidence="2" id="KW-0238">DNA-binding</keyword>
<dbReference type="EMBL" id="SMFR01000002">
    <property type="protein sequence ID" value="TCJ97685.1"/>
    <property type="molecule type" value="Genomic_DNA"/>
</dbReference>
<comment type="caution">
    <text evidence="2">The sequence shown here is derived from an EMBL/GenBank/DDBJ whole genome shotgun (WGS) entry which is preliminary data.</text>
</comment>
<name>A0A4V6NCQ9_9NOCA</name>
<organism evidence="2 3">
    <name type="scientific">Nocardia alba</name>
    <dbReference type="NCBI Taxonomy" id="225051"/>
    <lineage>
        <taxon>Bacteria</taxon>
        <taxon>Bacillati</taxon>
        <taxon>Actinomycetota</taxon>
        <taxon>Actinomycetes</taxon>
        <taxon>Mycobacteriales</taxon>
        <taxon>Nocardiaceae</taxon>
        <taxon>Nocardia</taxon>
    </lineage>
</organism>
<dbReference type="SMART" id="SM00347">
    <property type="entry name" value="HTH_MARR"/>
    <property type="match status" value="1"/>
</dbReference>
<evidence type="ECO:0000313" key="2">
    <source>
        <dbReference type="EMBL" id="TCJ97685.1"/>
    </source>
</evidence>
<reference evidence="2 3" key="1">
    <citation type="submission" date="2019-03" db="EMBL/GenBank/DDBJ databases">
        <title>Genomic Encyclopedia of Type Strains, Phase IV (KMG-IV): sequencing the most valuable type-strain genomes for metagenomic binning, comparative biology and taxonomic classification.</title>
        <authorList>
            <person name="Goeker M."/>
        </authorList>
    </citation>
    <scope>NUCLEOTIDE SEQUENCE [LARGE SCALE GENOMIC DNA]</scope>
    <source>
        <strain evidence="2 3">DSM 44684</strain>
    </source>
</reference>
<dbReference type="GO" id="GO:0006950">
    <property type="term" value="P:response to stress"/>
    <property type="evidence" value="ECO:0007669"/>
    <property type="project" value="TreeGrafter"/>
</dbReference>
<dbReference type="GO" id="GO:0003677">
    <property type="term" value="F:DNA binding"/>
    <property type="evidence" value="ECO:0007669"/>
    <property type="project" value="UniProtKB-KW"/>
</dbReference>
<dbReference type="Proteomes" id="UP000294856">
    <property type="component" value="Unassembled WGS sequence"/>
</dbReference>
<dbReference type="InterPro" id="IPR039422">
    <property type="entry name" value="MarR/SlyA-like"/>
</dbReference>
<dbReference type="PANTHER" id="PTHR33164">
    <property type="entry name" value="TRANSCRIPTIONAL REGULATOR, MARR FAMILY"/>
    <property type="match status" value="1"/>
</dbReference>
<dbReference type="InterPro" id="IPR000835">
    <property type="entry name" value="HTH_MarR-typ"/>
</dbReference>
<evidence type="ECO:0000259" key="1">
    <source>
        <dbReference type="SMART" id="SM00347"/>
    </source>
</evidence>
<dbReference type="AlphaFoldDB" id="A0A4V6NCQ9"/>
<dbReference type="SUPFAM" id="SSF46785">
    <property type="entry name" value="Winged helix' DNA-binding domain"/>
    <property type="match status" value="1"/>
</dbReference>
<dbReference type="Gene3D" id="1.10.10.10">
    <property type="entry name" value="Winged helix-like DNA-binding domain superfamily/Winged helix DNA-binding domain"/>
    <property type="match status" value="1"/>
</dbReference>
<dbReference type="Pfam" id="PF01047">
    <property type="entry name" value="MarR"/>
    <property type="match status" value="1"/>
</dbReference>
<proteinExistence type="predicted"/>